<organism evidence="11 12">
    <name type="scientific">Strongylocentrotus purpuratus</name>
    <name type="common">Purple sea urchin</name>
    <dbReference type="NCBI Taxonomy" id="7668"/>
    <lineage>
        <taxon>Eukaryota</taxon>
        <taxon>Metazoa</taxon>
        <taxon>Echinodermata</taxon>
        <taxon>Eleutherozoa</taxon>
        <taxon>Echinozoa</taxon>
        <taxon>Echinoidea</taxon>
        <taxon>Euechinoidea</taxon>
        <taxon>Echinacea</taxon>
        <taxon>Camarodonta</taxon>
        <taxon>Echinidea</taxon>
        <taxon>Strongylocentrotidae</taxon>
        <taxon>Strongylocentrotus</taxon>
    </lineage>
</organism>
<reference evidence="11" key="2">
    <citation type="submission" date="2021-01" db="UniProtKB">
        <authorList>
            <consortium name="EnsemblMetazoa"/>
        </authorList>
    </citation>
    <scope>IDENTIFICATION</scope>
</reference>
<dbReference type="PANTHER" id="PTHR24081">
    <property type="entry name" value="NUCLEAR RECEPTOR SUBFAMILY 0 GROUP B"/>
    <property type="match status" value="1"/>
</dbReference>
<dbReference type="GO" id="GO:0003714">
    <property type="term" value="F:transcription corepressor activity"/>
    <property type="evidence" value="ECO:0000318"/>
    <property type="project" value="GO_Central"/>
</dbReference>
<evidence type="ECO:0000256" key="4">
    <source>
        <dbReference type="ARBA" id="ARBA00022490"/>
    </source>
</evidence>
<evidence type="ECO:0000256" key="6">
    <source>
        <dbReference type="ARBA" id="ARBA00023015"/>
    </source>
</evidence>
<dbReference type="AlphaFoldDB" id="A0A7M7PLY6"/>
<evidence type="ECO:0000313" key="11">
    <source>
        <dbReference type="EnsemblMetazoa" id="XP_030851406"/>
    </source>
</evidence>
<keyword evidence="7" id="KW-0804">Transcription</keyword>
<accession>A0A7M7PLY6</accession>
<reference evidence="12" key="1">
    <citation type="submission" date="2015-02" db="EMBL/GenBank/DDBJ databases">
        <title>Genome sequencing for Strongylocentrotus purpuratus.</title>
        <authorList>
            <person name="Murali S."/>
            <person name="Liu Y."/>
            <person name="Vee V."/>
            <person name="English A."/>
            <person name="Wang M."/>
            <person name="Skinner E."/>
            <person name="Han Y."/>
            <person name="Muzny D.M."/>
            <person name="Worley K.C."/>
            <person name="Gibbs R.A."/>
        </authorList>
    </citation>
    <scope>NUCLEOTIDE SEQUENCE</scope>
</reference>
<feature type="region of interest" description="Disordered" evidence="9">
    <location>
        <begin position="1"/>
        <end position="20"/>
    </location>
</feature>
<dbReference type="FunCoup" id="A0A7M7PLY6">
    <property type="interactions" value="630"/>
</dbReference>
<evidence type="ECO:0000256" key="3">
    <source>
        <dbReference type="ARBA" id="ARBA00006647"/>
    </source>
</evidence>
<keyword evidence="4" id="KW-0963">Cytoplasm</keyword>
<dbReference type="GeneID" id="100889107"/>
<dbReference type="Pfam" id="PF00104">
    <property type="entry name" value="Hormone_recep"/>
    <property type="match status" value="1"/>
</dbReference>
<dbReference type="InterPro" id="IPR001723">
    <property type="entry name" value="Nuclear_hrmn_rcpt"/>
</dbReference>
<protein>
    <recommendedName>
        <fullName evidence="10">NR LBD domain-containing protein</fullName>
    </recommendedName>
</protein>
<keyword evidence="12" id="KW-1185">Reference proteome</keyword>
<comment type="similarity">
    <text evidence="3">Belongs to the nuclear hormone receptor family. NR0 subfamily.</text>
</comment>
<dbReference type="PROSITE" id="PS51843">
    <property type="entry name" value="NR_LBD"/>
    <property type="match status" value="1"/>
</dbReference>
<dbReference type="GO" id="GO:0016922">
    <property type="term" value="F:nuclear receptor binding"/>
    <property type="evidence" value="ECO:0000318"/>
    <property type="project" value="GO_Central"/>
</dbReference>
<dbReference type="OMA" id="FFRPIVG"/>
<dbReference type="GO" id="GO:0000122">
    <property type="term" value="P:negative regulation of transcription by RNA polymerase II"/>
    <property type="evidence" value="ECO:0000318"/>
    <property type="project" value="GO_Central"/>
</dbReference>
<feature type="domain" description="NR LBD" evidence="10">
    <location>
        <begin position="70"/>
        <end position="252"/>
    </location>
</feature>
<evidence type="ECO:0000256" key="9">
    <source>
        <dbReference type="SAM" id="MobiDB-lite"/>
    </source>
</evidence>
<dbReference type="GO" id="GO:0005634">
    <property type="term" value="C:nucleus"/>
    <property type="evidence" value="ECO:0000318"/>
    <property type="project" value="GO_Central"/>
</dbReference>
<dbReference type="Proteomes" id="UP000007110">
    <property type="component" value="Unassembled WGS sequence"/>
</dbReference>
<dbReference type="KEGG" id="spu:100889107"/>
<evidence type="ECO:0000256" key="5">
    <source>
        <dbReference type="ARBA" id="ARBA00022491"/>
    </source>
</evidence>
<feature type="region of interest" description="Disordered" evidence="9">
    <location>
        <begin position="34"/>
        <end position="70"/>
    </location>
</feature>
<keyword evidence="6" id="KW-0805">Transcription regulation</keyword>
<evidence type="ECO:0000313" key="12">
    <source>
        <dbReference type="Proteomes" id="UP000007110"/>
    </source>
</evidence>
<keyword evidence="8" id="KW-0675">Receptor</keyword>
<dbReference type="PRINTS" id="PR00398">
    <property type="entry name" value="STRDHORMONER"/>
</dbReference>
<evidence type="ECO:0000256" key="2">
    <source>
        <dbReference type="ARBA" id="ARBA00004496"/>
    </source>
</evidence>
<dbReference type="SUPFAM" id="SSF48508">
    <property type="entry name" value="Nuclear receptor ligand-binding domain"/>
    <property type="match status" value="1"/>
</dbReference>
<name>A0A7M7PLY6_STRPU</name>
<dbReference type="InParanoid" id="A0A7M7PLY6"/>
<dbReference type="InterPro" id="IPR000536">
    <property type="entry name" value="Nucl_hrmn_rcpt_lig-bd"/>
</dbReference>
<evidence type="ECO:0000256" key="1">
    <source>
        <dbReference type="ARBA" id="ARBA00004123"/>
    </source>
</evidence>
<evidence type="ECO:0000259" key="10">
    <source>
        <dbReference type="PROSITE" id="PS51843"/>
    </source>
</evidence>
<evidence type="ECO:0000256" key="8">
    <source>
        <dbReference type="ARBA" id="ARBA00023170"/>
    </source>
</evidence>
<dbReference type="GO" id="GO:0005737">
    <property type="term" value="C:cytoplasm"/>
    <property type="evidence" value="ECO:0000318"/>
    <property type="project" value="GO_Central"/>
</dbReference>
<feature type="compositionally biased region" description="Low complexity" evidence="9">
    <location>
        <begin position="34"/>
        <end position="45"/>
    </location>
</feature>
<dbReference type="RefSeq" id="XP_030851406.1">
    <property type="nucleotide sequence ID" value="XM_030995546.1"/>
</dbReference>
<dbReference type="OrthoDB" id="10028565at2759"/>
<proteinExistence type="inferred from homology"/>
<dbReference type="InterPro" id="IPR033544">
    <property type="entry name" value="NR0B1/2"/>
</dbReference>
<feature type="compositionally biased region" description="Polar residues" evidence="9">
    <location>
        <begin position="1"/>
        <end position="16"/>
    </location>
</feature>
<dbReference type="EnsemblMetazoa" id="XM_030995546">
    <property type="protein sequence ID" value="XP_030851406"/>
    <property type="gene ID" value="LOC100889107"/>
</dbReference>
<keyword evidence="5" id="KW-0678">Repressor</keyword>
<comment type="subcellular location">
    <subcellularLocation>
        <location evidence="2">Cytoplasm</location>
    </subcellularLocation>
    <subcellularLocation>
        <location evidence="1">Nucleus</location>
    </subcellularLocation>
</comment>
<dbReference type="Gene3D" id="1.10.565.10">
    <property type="entry name" value="Retinoid X Receptor"/>
    <property type="match status" value="1"/>
</dbReference>
<dbReference type="InterPro" id="IPR035500">
    <property type="entry name" value="NHR-like_dom_sf"/>
</dbReference>
<evidence type="ECO:0000256" key="7">
    <source>
        <dbReference type="ARBA" id="ARBA00023163"/>
    </source>
</evidence>
<dbReference type="PANTHER" id="PTHR24081:SF8">
    <property type="entry name" value="NR LBD DOMAIN-CONTAINING PROTEIN"/>
    <property type="match status" value="1"/>
</dbReference>
<sequence length="252" mass="27977">MMSAKTNPSNTSTSQCDCPEKKNHHSILYTLLSSGTSSTAAPSASPKTEATEDAQCQPIKPEEEEAGSNQQEAIYPWDCPMRALHTLPTIIRLKHAEEACPYAAQLLIKTVDFIRNLPAVLCLSRSDRVRLLQHCWSELLILTMAQCQFHIQVEKVSFHKDSQDNNNVNTGVNSKPASSAMSIAKSCSEKDCREGALLKYIIATQGIPTTSDIDTLNAFFQKCQTLQIDDKEFAYLKSTIFFNPGKKKNAFK</sequence>